<reference evidence="3" key="1">
    <citation type="journal article" date="2019" name="Int. J. Syst. Evol. Microbiol.">
        <title>The Global Catalogue of Microorganisms (GCM) 10K type strain sequencing project: providing services to taxonomists for standard genome sequencing and annotation.</title>
        <authorList>
            <consortium name="The Broad Institute Genomics Platform"/>
            <consortium name="The Broad Institute Genome Sequencing Center for Infectious Disease"/>
            <person name="Wu L."/>
            <person name="Ma J."/>
        </authorList>
    </citation>
    <scope>NUCLEOTIDE SEQUENCE [LARGE SCALE GENOMIC DNA]</scope>
    <source>
        <strain evidence="3">JCM 16924</strain>
    </source>
</reference>
<dbReference type="EMBL" id="BAAAZX010000018">
    <property type="protein sequence ID" value="GAA4010152.1"/>
    <property type="molecule type" value="Genomic_DNA"/>
</dbReference>
<evidence type="ECO:0000313" key="3">
    <source>
        <dbReference type="Proteomes" id="UP001500456"/>
    </source>
</evidence>
<gene>
    <name evidence="2" type="ORF">GCM10022232_58840</name>
</gene>
<sequence>MPSGASEVRNYLNPEHETVLWRVAVALRGDRGPHLVLVNTELVYWSEWPSLTGETEGRNPCTGMPASAKHPVAVTVPSDGGS</sequence>
<comment type="caution">
    <text evidence="2">The sequence shown here is derived from an EMBL/GenBank/DDBJ whole genome shotgun (WGS) entry which is preliminary data.</text>
</comment>
<proteinExistence type="predicted"/>
<accession>A0ABP7SDA8</accession>
<feature type="region of interest" description="Disordered" evidence="1">
    <location>
        <begin position="52"/>
        <end position="82"/>
    </location>
</feature>
<evidence type="ECO:0000313" key="2">
    <source>
        <dbReference type="EMBL" id="GAA4010152.1"/>
    </source>
</evidence>
<evidence type="ECO:0000256" key="1">
    <source>
        <dbReference type="SAM" id="MobiDB-lite"/>
    </source>
</evidence>
<protein>
    <submittedName>
        <fullName evidence="2">Uncharacterized protein</fullName>
    </submittedName>
</protein>
<dbReference type="Proteomes" id="UP001500456">
    <property type="component" value="Unassembled WGS sequence"/>
</dbReference>
<keyword evidence="3" id="KW-1185">Reference proteome</keyword>
<name>A0ABP7SDA8_9ACTN</name>
<organism evidence="2 3">
    <name type="scientific">Streptomyces plumbiresistens</name>
    <dbReference type="NCBI Taxonomy" id="511811"/>
    <lineage>
        <taxon>Bacteria</taxon>
        <taxon>Bacillati</taxon>
        <taxon>Actinomycetota</taxon>
        <taxon>Actinomycetes</taxon>
        <taxon>Kitasatosporales</taxon>
        <taxon>Streptomycetaceae</taxon>
        <taxon>Streptomyces</taxon>
    </lineage>
</organism>